<dbReference type="AlphaFoldDB" id="I4Y572"/>
<evidence type="ECO:0000256" key="11">
    <source>
        <dbReference type="ARBA" id="ARBA00023136"/>
    </source>
</evidence>
<evidence type="ECO:0000256" key="10">
    <source>
        <dbReference type="ARBA" id="ARBA00023128"/>
    </source>
</evidence>
<protein>
    <recommendedName>
        <fullName evidence="15">NADH-ubiquinone oxidoreductase B12 subunit</fullName>
    </recommendedName>
</protein>
<gene>
    <name evidence="13" type="ORF">WALSEDRAFT_49498</name>
</gene>
<keyword evidence="4" id="KW-0813">Transport</keyword>
<evidence type="ECO:0008006" key="15">
    <source>
        <dbReference type="Google" id="ProtNLM"/>
    </source>
</evidence>
<keyword evidence="5" id="KW-0679">Respiratory chain</keyword>
<keyword evidence="11 12" id="KW-0472">Membrane</keyword>
<dbReference type="STRING" id="671144.I4Y572"/>
<keyword evidence="6 12" id="KW-0812">Transmembrane</keyword>
<keyword evidence="14" id="KW-1185">Reference proteome</keyword>
<feature type="non-terminal residue" evidence="13">
    <location>
        <position position="1"/>
    </location>
</feature>
<dbReference type="Pfam" id="PF08122">
    <property type="entry name" value="NDUF_B12"/>
    <property type="match status" value="1"/>
</dbReference>
<dbReference type="GeneID" id="18472498"/>
<dbReference type="PANTHER" id="PTHR15082:SF2">
    <property type="entry name" value="NADH DEHYDROGENASE [UBIQUINONE] 1 BETA SUBCOMPLEX SUBUNIT 3"/>
    <property type="match status" value="1"/>
</dbReference>
<comment type="subcellular location">
    <subcellularLocation>
        <location evidence="2">Mitochondrion inner membrane</location>
        <topology evidence="2">Single-pass membrane protein</topology>
        <orientation evidence="2">Matrix side</orientation>
    </subcellularLocation>
</comment>
<keyword evidence="8" id="KW-0249">Electron transport</keyword>
<dbReference type="RefSeq" id="XP_006960841.1">
    <property type="nucleotide sequence ID" value="XM_006960779.1"/>
</dbReference>
<dbReference type="InterPro" id="IPR012576">
    <property type="entry name" value="NDUFB3"/>
</dbReference>
<dbReference type="HOGENOM" id="CLU_145518_2_0_1"/>
<reference evidence="13 14" key="1">
    <citation type="journal article" date="2012" name="Fungal Genet. Biol.">
        <title>The genome of the xerotolerant mold Wallemia sebi reveals adaptations to osmotic stress and suggests cryptic sexual reproduction.</title>
        <authorList>
            <person name="Padamsee M."/>
            <person name="Kumar T.K.A."/>
            <person name="Riley R."/>
            <person name="Binder M."/>
            <person name="Boyd A."/>
            <person name="Calvo A.M."/>
            <person name="Furukawa K."/>
            <person name="Hesse C."/>
            <person name="Hohmann S."/>
            <person name="James T.Y."/>
            <person name="LaButti K."/>
            <person name="Lapidus A."/>
            <person name="Lindquist E."/>
            <person name="Lucas S."/>
            <person name="Miller K."/>
            <person name="Shantappa S."/>
            <person name="Grigoriev I.V."/>
            <person name="Hibbett D.S."/>
            <person name="McLaughlin D.J."/>
            <person name="Spatafora J.W."/>
            <person name="Aime M.C."/>
        </authorList>
    </citation>
    <scope>NUCLEOTIDE SEQUENCE [LARGE SCALE GENOMIC DNA]</scope>
    <source>
        <strain evidence="14">ATCC MYA-4683 / CBS 633.66</strain>
    </source>
</reference>
<keyword evidence="9 12" id="KW-1133">Transmembrane helix</keyword>
<evidence type="ECO:0000256" key="8">
    <source>
        <dbReference type="ARBA" id="ARBA00022982"/>
    </source>
</evidence>
<dbReference type="OMA" id="MFRNIFP"/>
<dbReference type="GO" id="GO:0005743">
    <property type="term" value="C:mitochondrial inner membrane"/>
    <property type="evidence" value="ECO:0007669"/>
    <property type="project" value="UniProtKB-SubCell"/>
</dbReference>
<feature type="transmembrane region" description="Helical" evidence="12">
    <location>
        <begin position="35"/>
        <end position="52"/>
    </location>
</feature>
<accession>I4Y572</accession>
<keyword evidence="7" id="KW-0999">Mitochondrion inner membrane</keyword>
<comment type="function">
    <text evidence="1">Accessory subunit of the mitochondrial membrane respiratory chain NADH dehydrogenase (Complex I), that is believed not to be involved in catalysis. Complex I functions in the transfer of electrons from NADH to the respiratory chain. The immediate electron acceptor for the enzyme is believed to be ubiquinone.</text>
</comment>
<evidence type="ECO:0000313" key="14">
    <source>
        <dbReference type="Proteomes" id="UP000005242"/>
    </source>
</evidence>
<organism evidence="13 14">
    <name type="scientific">Wallemia mellicola (strain ATCC MYA-4683 / CBS 633.66)</name>
    <name type="common">Wallemia sebi (CBS 633.66)</name>
    <dbReference type="NCBI Taxonomy" id="671144"/>
    <lineage>
        <taxon>Eukaryota</taxon>
        <taxon>Fungi</taxon>
        <taxon>Dikarya</taxon>
        <taxon>Basidiomycota</taxon>
        <taxon>Wallemiomycotina</taxon>
        <taxon>Wallemiomycetes</taxon>
        <taxon>Wallemiales</taxon>
        <taxon>Wallemiaceae</taxon>
        <taxon>Wallemia</taxon>
    </lineage>
</organism>
<dbReference type="KEGG" id="wse:WALSEDRAFT_49498"/>
<evidence type="ECO:0000256" key="2">
    <source>
        <dbReference type="ARBA" id="ARBA00004298"/>
    </source>
</evidence>
<evidence type="ECO:0000256" key="1">
    <source>
        <dbReference type="ARBA" id="ARBA00003195"/>
    </source>
</evidence>
<dbReference type="GO" id="GO:0032981">
    <property type="term" value="P:mitochondrial respiratory chain complex I assembly"/>
    <property type="evidence" value="ECO:0007669"/>
    <property type="project" value="TreeGrafter"/>
</dbReference>
<evidence type="ECO:0000256" key="5">
    <source>
        <dbReference type="ARBA" id="ARBA00022660"/>
    </source>
</evidence>
<dbReference type="GO" id="GO:0022900">
    <property type="term" value="P:electron transport chain"/>
    <property type="evidence" value="ECO:0007669"/>
    <property type="project" value="InterPro"/>
</dbReference>
<evidence type="ECO:0000256" key="3">
    <source>
        <dbReference type="ARBA" id="ARBA00005667"/>
    </source>
</evidence>
<keyword evidence="10" id="KW-0496">Mitochondrion</keyword>
<evidence type="ECO:0000256" key="7">
    <source>
        <dbReference type="ARBA" id="ARBA00022792"/>
    </source>
</evidence>
<dbReference type="Proteomes" id="UP000005242">
    <property type="component" value="Unassembled WGS sequence"/>
</dbReference>
<dbReference type="PANTHER" id="PTHR15082">
    <property type="entry name" value="NADH-UBIQUINONE OXIDOREDUCTASE B12 SUBUNIT"/>
    <property type="match status" value="1"/>
</dbReference>
<comment type="similarity">
    <text evidence="3">Belongs to the complex I NDUFB3 subunit family.</text>
</comment>
<dbReference type="InParanoid" id="I4Y572"/>
<proteinExistence type="inferred from homology"/>
<evidence type="ECO:0000256" key="9">
    <source>
        <dbReference type="ARBA" id="ARBA00022989"/>
    </source>
</evidence>
<evidence type="ECO:0000256" key="6">
    <source>
        <dbReference type="ARBA" id="ARBA00022692"/>
    </source>
</evidence>
<evidence type="ECO:0000256" key="4">
    <source>
        <dbReference type="ARBA" id="ARBA00022448"/>
    </source>
</evidence>
<evidence type="ECO:0000256" key="12">
    <source>
        <dbReference type="SAM" id="Phobius"/>
    </source>
</evidence>
<dbReference type="EMBL" id="JH668259">
    <property type="protein sequence ID" value="EIM19114.1"/>
    <property type="molecule type" value="Genomic_DNA"/>
</dbReference>
<name>I4Y572_WALMC</name>
<sequence>QQRNSKKPKYNDPWARREAWRSNPLFGIGKFHKKLLPGFGTAVVAFTAYVLAEKVLEAPQPEKKHH</sequence>
<evidence type="ECO:0000313" key="13">
    <source>
        <dbReference type="EMBL" id="EIM19114.1"/>
    </source>
</evidence>